<comment type="caution">
    <text evidence="2">The sequence shown here is derived from an EMBL/GenBank/DDBJ whole genome shotgun (WGS) entry which is preliminary data.</text>
</comment>
<evidence type="ECO:0000313" key="2">
    <source>
        <dbReference type="EMBL" id="MFC3613490.1"/>
    </source>
</evidence>
<protein>
    <recommendedName>
        <fullName evidence="4">Glycerophosphoryl diester phosphodiesterase membrane domain-containing protein</fullName>
    </recommendedName>
</protein>
<keyword evidence="1" id="KW-1133">Transmembrane helix</keyword>
<keyword evidence="1" id="KW-0472">Membrane</keyword>
<feature type="transmembrane region" description="Helical" evidence="1">
    <location>
        <begin position="91"/>
        <end position="111"/>
    </location>
</feature>
<organism evidence="2 3">
    <name type="scientific">Lutimaribacter marinistellae</name>
    <dbReference type="NCBI Taxonomy" id="1820329"/>
    <lineage>
        <taxon>Bacteria</taxon>
        <taxon>Pseudomonadati</taxon>
        <taxon>Pseudomonadota</taxon>
        <taxon>Alphaproteobacteria</taxon>
        <taxon>Rhodobacterales</taxon>
        <taxon>Roseobacteraceae</taxon>
        <taxon>Lutimaribacter</taxon>
    </lineage>
</organism>
<keyword evidence="1" id="KW-0812">Transmembrane</keyword>
<proteinExistence type="predicted"/>
<sequence length="155" mass="16624">MRADRLAFYIGQVFVLCIPMVIGFIPYGMLIFVLGDLVGDLGFVVMIVVTIVYVVAMMLAFARLSVTLPAQAIGAELTLEGAWKATGGSTATLIVLGVANALFQFFLQFLFQGFALIPMAGPLLLLIPSILFVPLVNASILTTLYGIYVEGRSLS</sequence>
<reference evidence="3" key="1">
    <citation type="journal article" date="2019" name="Int. J. Syst. Evol. Microbiol.">
        <title>The Global Catalogue of Microorganisms (GCM) 10K type strain sequencing project: providing services to taxonomists for standard genome sequencing and annotation.</title>
        <authorList>
            <consortium name="The Broad Institute Genomics Platform"/>
            <consortium name="The Broad Institute Genome Sequencing Center for Infectious Disease"/>
            <person name="Wu L."/>
            <person name="Ma J."/>
        </authorList>
    </citation>
    <scope>NUCLEOTIDE SEQUENCE [LARGE SCALE GENOMIC DNA]</scope>
    <source>
        <strain evidence="3">KCTC 42911</strain>
    </source>
</reference>
<keyword evidence="3" id="KW-1185">Reference proteome</keyword>
<name>A0ABV7TF12_9RHOB</name>
<gene>
    <name evidence="2" type="ORF">ACFORG_06930</name>
</gene>
<dbReference type="EMBL" id="JBHRXI010000004">
    <property type="protein sequence ID" value="MFC3613490.1"/>
    <property type="molecule type" value="Genomic_DNA"/>
</dbReference>
<feature type="transmembrane region" description="Helical" evidence="1">
    <location>
        <begin position="41"/>
        <end position="62"/>
    </location>
</feature>
<feature type="transmembrane region" description="Helical" evidence="1">
    <location>
        <begin position="123"/>
        <end position="148"/>
    </location>
</feature>
<dbReference type="Proteomes" id="UP001595629">
    <property type="component" value="Unassembled WGS sequence"/>
</dbReference>
<evidence type="ECO:0008006" key="4">
    <source>
        <dbReference type="Google" id="ProtNLM"/>
    </source>
</evidence>
<accession>A0ABV7TF12</accession>
<feature type="transmembrane region" description="Helical" evidence="1">
    <location>
        <begin position="6"/>
        <end position="34"/>
    </location>
</feature>
<evidence type="ECO:0000313" key="3">
    <source>
        <dbReference type="Proteomes" id="UP001595629"/>
    </source>
</evidence>
<evidence type="ECO:0000256" key="1">
    <source>
        <dbReference type="SAM" id="Phobius"/>
    </source>
</evidence>